<reference evidence="2 3" key="1">
    <citation type="submission" date="2017-11" db="EMBL/GenBank/DDBJ databases">
        <title>Isolation and Characterization of Methanofollis Species from Methane Seep Offshore SW Taiwan.</title>
        <authorList>
            <person name="Teng N.-H."/>
            <person name="Lai M.-C."/>
            <person name="Chen S.-C."/>
        </authorList>
    </citation>
    <scope>NUCLEOTIDE SEQUENCE [LARGE SCALE GENOMIC DNA]</scope>
    <source>
        <strain evidence="2 3">FWC-SCC2</strain>
    </source>
</reference>
<gene>
    <name evidence="2" type="ORF">CUJ86_10145</name>
</gene>
<dbReference type="Proteomes" id="UP000292580">
    <property type="component" value="Unassembled WGS sequence"/>
</dbReference>
<keyword evidence="3" id="KW-1185">Reference proteome</keyword>
<evidence type="ECO:0000313" key="2">
    <source>
        <dbReference type="EMBL" id="TAJ43687.1"/>
    </source>
</evidence>
<comment type="caution">
    <text evidence="2">The sequence shown here is derived from an EMBL/GenBank/DDBJ whole genome shotgun (WGS) entry which is preliminary data.</text>
</comment>
<dbReference type="RefSeq" id="WP_130647462.1">
    <property type="nucleotide sequence ID" value="NZ_PGCL01000004.1"/>
</dbReference>
<dbReference type="PANTHER" id="PTHR43174">
    <property type="entry name" value="UDP-N-ACETYLGLUCOSAMINE 2-EPIMERASE"/>
    <property type="match status" value="1"/>
</dbReference>
<dbReference type="OrthoDB" id="7018at2157"/>
<proteinExistence type="predicted"/>
<organism evidence="2 3">
    <name type="scientific">Methanofollis fontis</name>
    <dbReference type="NCBI Taxonomy" id="2052832"/>
    <lineage>
        <taxon>Archaea</taxon>
        <taxon>Methanobacteriati</taxon>
        <taxon>Methanobacteriota</taxon>
        <taxon>Stenosarchaea group</taxon>
        <taxon>Methanomicrobia</taxon>
        <taxon>Methanomicrobiales</taxon>
        <taxon>Methanomicrobiaceae</taxon>
        <taxon>Methanofollis</taxon>
    </lineage>
</organism>
<evidence type="ECO:0000313" key="3">
    <source>
        <dbReference type="Proteomes" id="UP000292580"/>
    </source>
</evidence>
<dbReference type="Pfam" id="PF02350">
    <property type="entry name" value="Epimerase_2"/>
    <property type="match status" value="1"/>
</dbReference>
<protein>
    <submittedName>
        <fullName evidence="2">UDP-N-acetylglucosamine 2-epimerase (Non-hydrolyzing)</fullName>
    </submittedName>
</protein>
<dbReference type="NCBIfam" id="TIGR00236">
    <property type="entry name" value="wecB"/>
    <property type="match status" value="1"/>
</dbReference>
<name>A0A483CNT3_9EURY</name>
<dbReference type="PANTHER" id="PTHR43174:SF1">
    <property type="entry name" value="UDP-N-ACETYLGLUCOSAMINE 2-EPIMERASE"/>
    <property type="match status" value="1"/>
</dbReference>
<accession>A0A483CNT3</accession>
<feature type="domain" description="UDP-N-acetylglucosamine 2-epimerase" evidence="1">
    <location>
        <begin position="22"/>
        <end position="353"/>
    </location>
</feature>
<evidence type="ECO:0000259" key="1">
    <source>
        <dbReference type="Pfam" id="PF02350"/>
    </source>
</evidence>
<dbReference type="InterPro" id="IPR029767">
    <property type="entry name" value="WecB-like"/>
</dbReference>
<dbReference type="Gene3D" id="3.40.50.2000">
    <property type="entry name" value="Glycogen Phosphorylase B"/>
    <property type="match status" value="2"/>
</dbReference>
<dbReference type="CDD" id="cd03786">
    <property type="entry name" value="GTB_UDP-GlcNAc_2-Epimerase"/>
    <property type="match status" value="1"/>
</dbReference>
<dbReference type="SUPFAM" id="SSF53756">
    <property type="entry name" value="UDP-Glycosyltransferase/glycogen phosphorylase"/>
    <property type="match status" value="1"/>
</dbReference>
<sequence length="356" mass="39075">MIAIVLGTRPEIIKMSPIIRACEARGVDYFILHTGQHYSYEMDRIFFEELRLPAARYRLDVGSGPHGEQTGKMLAGIEAVLLKESPDYVVALGDPNSALAGALAAAKLHIPVCHVEAGRRSYNRMMPEEINRVIIDQIADRLCTPTEVTRGNLLKEGIDERKIILTGDPIVSAVRENLAVAQETSVILEEMHLTPKGYLLVTAHRAENVDSKERLESILTALRALSAGLSLPVVFPLHPRTEKKIREFGLSLDGIQSTSPLGYFDFLYLEANARLVLTDSGCIQEEACILGVPCVTLRDDTERPETLAIGCNVLAGTDPDRIINASQRMLSLEAGWKNPFGDENSGTCIVKLLCTS</sequence>
<dbReference type="InterPro" id="IPR003331">
    <property type="entry name" value="UDP_GlcNAc_Epimerase_2_dom"/>
</dbReference>
<dbReference type="EMBL" id="PGCL01000004">
    <property type="protein sequence ID" value="TAJ43687.1"/>
    <property type="molecule type" value="Genomic_DNA"/>
</dbReference>
<dbReference type="AlphaFoldDB" id="A0A483CNT3"/>